<dbReference type="RefSeq" id="WP_092702379.1">
    <property type="nucleotide sequence ID" value="NZ_FOSR01000004.1"/>
</dbReference>
<feature type="signal peptide" evidence="1">
    <location>
        <begin position="1"/>
        <end position="25"/>
    </location>
</feature>
<accession>A0A1I4AMT1</accession>
<dbReference type="InterPro" id="IPR045500">
    <property type="entry name" value="DUF6491"/>
</dbReference>
<dbReference type="EMBL" id="FOSR01000004">
    <property type="protein sequence ID" value="SFK56986.1"/>
    <property type="molecule type" value="Genomic_DNA"/>
</dbReference>
<name>A0A1I4AMT1_9GAMM</name>
<evidence type="ECO:0000313" key="3">
    <source>
        <dbReference type="Proteomes" id="UP000198725"/>
    </source>
</evidence>
<evidence type="ECO:0008006" key="4">
    <source>
        <dbReference type="Google" id="ProtNLM"/>
    </source>
</evidence>
<keyword evidence="1" id="KW-0732">Signal</keyword>
<dbReference type="Proteomes" id="UP000198725">
    <property type="component" value="Unassembled WGS sequence"/>
</dbReference>
<evidence type="ECO:0000313" key="2">
    <source>
        <dbReference type="EMBL" id="SFK56986.1"/>
    </source>
</evidence>
<dbReference type="AlphaFoldDB" id="A0A1I4AMT1"/>
<protein>
    <recommendedName>
        <fullName evidence="4">Lipoprotein</fullName>
    </recommendedName>
</protein>
<reference evidence="3" key="1">
    <citation type="submission" date="2016-10" db="EMBL/GenBank/DDBJ databases">
        <authorList>
            <person name="Varghese N."/>
            <person name="Submissions S."/>
        </authorList>
    </citation>
    <scope>NUCLEOTIDE SEQUENCE [LARGE SCALE GENOMIC DNA]</scope>
    <source>
        <strain evidence="3">MO64</strain>
    </source>
</reference>
<gene>
    <name evidence="2" type="ORF">SAMN05192579_10419</name>
</gene>
<dbReference type="Pfam" id="PF20101">
    <property type="entry name" value="DUF6491"/>
    <property type="match status" value="1"/>
</dbReference>
<dbReference type="PROSITE" id="PS51257">
    <property type="entry name" value="PROKAR_LIPOPROTEIN"/>
    <property type="match status" value="1"/>
</dbReference>
<keyword evidence="3" id="KW-1185">Reference proteome</keyword>
<organism evidence="2 3">
    <name type="scientific">Rhodanobacter glycinis</name>
    <dbReference type="NCBI Taxonomy" id="582702"/>
    <lineage>
        <taxon>Bacteria</taxon>
        <taxon>Pseudomonadati</taxon>
        <taxon>Pseudomonadota</taxon>
        <taxon>Gammaproteobacteria</taxon>
        <taxon>Lysobacterales</taxon>
        <taxon>Rhodanobacteraceae</taxon>
        <taxon>Rhodanobacter</taxon>
    </lineage>
</organism>
<proteinExistence type="predicted"/>
<feature type="chain" id="PRO_5011595412" description="Lipoprotein" evidence="1">
    <location>
        <begin position="26"/>
        <end position="149"/>
    </location>
</feature>
<evidence type="ECO:0000256" key="1">
    <source>
        <dbReference type="SAM" id="SignalP"/>
    </source>
</evidence>
<sequence length="149" mass="16517">MSCVRVLMAIVLAGLLAACSSVPYAQRQQQRQAAYLAAAGAPVRSFRFFAPLWSWEPLSDTQLAVYTRPNKAWLLDVGGACQNLEFTNAIGLTSNLDEVSVNFDKVLTGHRDFPCTITRIRPVDVARLKIEQAKQRKIESEPRTAAPVR</sequence>